<dbReference type="AlphaFoldDB" id="A0A1S7FS27"/>
<sequence length="172" mass="17656">MAGSLFLSTVSPTFVSANELPAGDSNRIDGEAVSIMVRSNVPVDNSGVTAPTASAGHYLYSSKLTKKAIVYQNREQAVNAIGAVVAGLATGYGGLPNVATAISILGGGGAITQLISGKVGAQFPVQVGTHVYLADSKHRTQTYAGYRLVIVKNANTGKTIKSSKYLIAKTGV</sequence>
<gene>
    <name evidence="1" type="ORF">UE46_03415</name>
</gene>
<proteinExistence type="predicted"/>
<keyword evidence="2" id="KW-1185">Reference proteome</keyword>
<name>A0A1S7FS27_9LIST</name>
<dbReference type="EMBL" id="CP011102">
    <property type="protein sequence ID" value="AQY50177.1"/>
    <property type="molecule type" value="Genomic_DNA"/>
</dbReference>
<dbReference type="KEGG" id="lwi:UE46_03415"/>
<protein>
    <submittedName>
        <fullName evidence="1">Uncharacterized protein</fullName>
    </submittedName>
</protein>
<organism evidence="1 2">
    <name type="scientific">Listeria weihenstephanensis</name>
    <dbReference type="NCBI Taxonomy" id="1006155"/>
    <lineage>
        <taxon>Bacteria</taxon>
        <taxon>Bacillati</taxon>
        <taxon>Bacillota</taxon>
        <taxon>Bacilli</taxon>
        <taxon>Bacillales</taxon>
        <taxon>Listeriaceae</taxon>
        <taxon>Listeria</taxon>
    </lineage>
</organism>
<evidence type="ECO:0000313" key="2">
    <source>
        <dbReference type="Proteomes" id="UP000223060"/>
    </source>
</evidence>
<reference evidence="2" key="1">
    <citation type="submission" date="2015-03" db="EMBL/GenBank/DDBJ databases">
        <authorList>
            <person name="Ferrari E."/>
            <person name="Walter M.C."/>
            <person name="Huptas C."/>
            <person name="Scherer S."/>
            <person name="Mueller-Herbst S."/>
        </authorList>
    </citation>
    <scope>NUCLEOTIDE SEQUENCE [LARGE SCALE GENOMIC DNA]</scope>
    <source>
        <strain evidence="2">LWP01</strain>
    </source>
</reference>
<dbReference type="Proteomes" id="UP000223060">
    <property type="component" value="Chromosome"/>
</dbReference>
<evidence type="ECO:0000313" key="1">
    <source>
        <dbReference type="EMBL" id="AQY50177.1"/>
    </source>
</evidence>
<accession>A0A1S7FS27</accession>